<organism evidence="2 3">
    <name type="scientific">Hypothenemus hampei</name>
    <name type="common">Coffee berry borer</name>
    <dbReference type="NCBI Taxonomy" id="57062"/>
    <lineage>
        <taxon>Eukaryota</taxon>
        <taxon>Metazoa</taxon>
        <taxon>Ecdysozoa</taxon>
        <taxon>Arthropoda</taxon>
        <taxon>Hexapoda</taxon>
        <taxon>Insecta</taxon>
        <taxon>Pterygota</taxon>
        <taxon>Neoptera</taxon>
        <taxon>Endopterygota</taxon>
        <taxon>Coleoptera</taxon>
        <taxon>Polyphaga</taxon>
        <taxon>Cucujiformia</taxon>
        <taxon>Curculionidae</taxon>
        <taxon>Scolytinae</taxon>
        <taxon>Hypothenemus</taxon>
    </lineage>
</organism>
<comment type="caution">
    <text evidence="2">The sequence shown here is derived from an EMBL/GenBank/DDBJ whole genome shotgun (WGS) entry which is preliminary data.</text>
</comment>
<keyword evidence="3" id="KW-1185">Reference proteome</keyword>
<evidence type="ECO:0000313" key="2">
    <source>
        <dbReference type="EMBL" id="KAL1489381.1"/>
    </source>
</evidence>
<protein>
    <submittedName>
        <fullName evidence="2">Uncharacterized protein</fullName>
    </submittedName>
</protein>
<feature type="region of interest" description="Disordered" evidence="1">
    <location>
        <begin position="20"/>
        <end position="44"/>
    </location>
</feature>
<sequence length="104" mass="12295">MAENTIKVYNANEIRRIAPGYHGKSQNFDPAKVGKKISKPPQRNSMQNVIRKRAFKFTNQIYEGYRVEEKQFERVLVYEEMVHYAMSMLHLKFTEIKAKQGEQL</sequence>
<reference evidence="2 3" key="1">
    <citation type="submission" date="2024-05" db="EMBL/GenBank/DDBJ databases">
        <title>Genetic variation in Jamaican populations of the coffee berry borer (Hypothenemus hampei).</title>
        <authorList>
            <person name="Errbii M."/>
            <person name="Myrie A."/>
        </authorList>
    </citation>
    <scope>NUCLEOTIDE SEQUENCE [LARGE SCALE GENOMIC DNA]</scope>
    <source>
        <strain evidence="2">JA-Hopewell-2020-01-JO</strain>
        <tissue evidence="2">Whole body</tissue>
    </source>
</reference>
<evidence type="ECO:0000256" key="1">
    <source>
        <dbReference type="SAM" id="MobiDB-lite"/>
    </source>
</evidence>
<name>A0ABD1E3X2_HYPHA</name>
<dbReference type="AlphaFoldDB" id="A0ABD1E3X2"/>
<dbReference type="EMBL" id="JBDJPC010000012">
    <property type="protein sequence ID" value="KAL1489381.1"/>
    <property type="molecule type" value="Genomic_DNA"/>
</dbReference>
<proteinExistence type="predicted"/>
<evidence type="ECO:0000313" key="3">
    <source>
        <dbReference type="Proteomes" id="UP001566132"/>
    </source>
</evidence>
<accession>A0ABD1E3X2</accession>
<dbReference type="Proteomes" id="UP001566132">
    <property type="component" value="Unassembled WGS sequence"/>
</dbReference>
<gene>
    <name evidence="2" type="ORF">ABEB36_014289</name>
</gene>